<accession>A0ABD2L1E2</accession>
<evidence type="ECO:0000313" key="1">
    <source>
        <dbReference type="EMBL" id="KAL3109040.1"/>
    </source>
</evidence>
<name>A0ABD2L1E2_9BILA</name>
<proteinExistence type="predicted"/>
<organism evidence="1 2">
    <name type="scientific">Heterodera trifolii</name>
    <dbReference type="NCBI Taxonomy" id="157864"/>
    <lineage>
        <taxon>Eukaryota</taxon>
        <taxon>Metazoa</taxon>
        <taxon>Ecdysozoa</taxon>
        <taxon>Nematoda</taxon>
        <taxon>Chromadorea</taxon>
        <taxon>Rhabditida</taxon>
        <taxon>Tylenchina</taxon>
        <taxon>Tylenchomorpha</taxon>
        <taxon>Tylenchoidea</taxon>
        <taxon>Heteroderidae</taxon>
        <taxon>Heteroderinae</taxon>
        <taxon>Heterodera</taxon>
    </lineage>
</organism>
<protein>
    <submittedName>
        <fullName evidence="1">Uncharacterized protein</fullName>
    </submittedName>
</protein>
<dbReference type="EMBL" id="JBICBT010000578">
    <property type="protein sequence ID" value="KAL3109040.1"/>
    <property type="molecule type" value="Genomic_DNA"/>
</dbReference>
<evidence type="ECO:0000313" key="2">
    <source>
        <dbReference type="Proteomes" id="UP001620626"/>
    </source>
</evidence>
<gene>
    <name evidence="1" type="ORF">niasHT_012602</name>
</gene>
<dbReference type="AlphaFoldDB" id="A0ABD2L1E2"/>
<sequence length="98" mass="10977">MKKRKQQHICYLWTEPKHDLDSVNGCVCPQADAICVRSEYYPKPIECLDKVHPHSFAQHLLSKPCDSATALVEKLSNSVDTGCHGLTILLVLVFSINV</sequence>
<keyword evidence="2" id="KW-1185">Reference proteome</keyword>
<comment type="caution">
    <text evidence="1">The sequence shown here is derived from an EMBL/GenBank/DDBJ whole genome shotgun (WGS) entry which is preliminary data.</text>
</comment>
<dbReference type="Proteomes" id="UP001620626">
    <property type="component" value="Unassembled WGS sequence"/>
</dbReference>
<reference evidence="1 2" key="1">
    <citation type="submission" date="2024-10" db="EMBL/GenBank/DDBJ databases">
        <authorList>
            <person name="Kim D."/>
        </authorList>
    </citation>
    <scope>NUCLEOTIDE SEQUENCE [LARGE SCALE GENOMIC DNA]</scope>
    <source>
        <strain evidence="1">BH-2024</strain>
    </source>
</reference>